<reference evidence="10" key="2">
    <citation type="submission" date="2025-08" db="UniProtKB">
        <authorList>
            <consortium name="Ensembl"/>
        </authorList>
    </citation>
    <scope>IDENTIFICATION</scope>
</reference>
<reference evidence="11" key="1">
    <citation type="submission" date="2012-01" db="EMBL/GenBank/DDBJ databases">
        <title>The Genome Sequence of Oreochromis niloticus (Nile Tilapia).</title>
        <authorList>
            <consortium name="Broad Institute Genome Assembly Team"/>
            <consortium name="Broad Institute Sequencing Platform"/>
            <person name="Di Palma F."/>
            <person name="Johnson J."/>
            <person name="Lander E.S."/>
            <person name="Lindblad-Toh K."/>
        </authorList>
    </citation>
    <scope>NUCLEOTIDE SEQUENCE [LARGE SCALE GENOMIC DNA]</scope>
</reference>
<proteinExistence type="inferred from homology"/>
<dbReference type="GO" id="GO:0098560">
    <property type="term" value="C:cytoplasmic side of late endosome membrane"/>
    <property type="evidence" value="ECO:0007669"/>
    <property type="project" value="TreeGrafter"/>
</dbReference>
<reference evidence="10" key="3">
    <citation type="submission" date="2025-09" db="UniProtKB">
        <authorList>
            <consortium name="Ensembl"/>
        </authorList>
    </citation>
    <scope>IDENTIFICATION</scope>
</reference>
<keyword evidence="6" id="KW-0862">Zinc</keyword>
<keyword evidence="5" id="KW-0479">Metal-binding</keyword>
<evidence type="ECO:0000256" key="6">
    <source>
        <dbReference type="ARBA" id="ARBA00022833"/>
    </source>
</evidence>
<dbReference type="InterPro" id="IPR006629">
    <property type="entry name" value="LITAF"/>
</dbReference>
<evidence type="ECO:0000313" key="11">
    <source>
        <dbReference type="Proteomes" id="UP000005207"/>
    </source>
</evidence>
<evidence type="ECO:0000256" key="1">
    <source>
        <dbReference type="ARBA" id="ARBA00004125"/>
    </source>
</evidence>
<keyword evidence="8" id="KW-0812">Transmembrane</keyword>
<dbReference type="Pfam" id="PF10601">
    <property type="entry name" value="zf-LITAF-like"/>
    <property type="match status" value="1"/>
</dbReference>
<dbReference type="Proteomes" id="UP000005207">
    <property type="component" value="Linkage group LG6"/>
</dbReference>
<keyword evidence="8" id="KW-1133">Transmembrane helix</keyword>
<evidence type="ECO:0000256" key="2">
    <source>
        <dbReference type="ARBA" id="ARBA00004414"/>
    </source>
</evidence>
<comment type="subcellular location">
    <subcellularLocation>
        <location evidence="1">Endosome membrane</location>
        <topology evidence="1">Peripheral membrane protein</topology>
        <orientation evidence="1">Cytoplasmic side</orientation>
    </subcellularLocation>
    <subcellularLocation>
        <location evidence="2">Late endosome membrane</location>
    </subcellularLocation>
    <subcellularLocation>
        <location evidence="3">Lysosome membrane</location>
        <topology evidence="3">Peripheral membrane protein</topology>
        <orientation evidence="3">Cytoplasmic side</orientation>
    </subcellularLocation>
</comment>
<dbReference type="GO" id="GO:0098574">
    <property type="term" value="C:cytoplasmic side of lysosomal membrane"/>
    <property type="evidence" value="ECO:0007669"/>
    <property type="project" value="TreeGrafter"/>
</dbReference>
<gene>
    <name evidence="10" type="primary">LOC109202474</name>
</gene>
<dbReference type="OMA" id="RANADGC"/>
<dbReference type="GO" id="GO:0005634">
    <property type="term" value="C:nucleus"/>
    <property type="evidence" value="ECO:0007669"/>
    <property type="project" value="TreeGrafter"/>
</dbReference>
<comment type="similarity">
    <text evidence="4">Belongs to the CDIP1/LITAF family.</text>
</comment>
<accession>A0A669DPD8</accession>
<feature type="domain" description="LITAF" evidence="9">
    <location>
        <begin position="55"/>
        <end position="138"/>
    </location>
</feature>
<evidence type="ECO:0000256" key="5">
    <source>
        <dbReference type="ARBA" id="ARBA00022723"/>
    </source>
</evidence>
<evidence type="ECO:0000256" key="4">
    <source>
        <dbReference type="ARBA" id="ARBA00005975"/>
    </source>
</evidence>
<dbReference type="AlphaFoldDB" id="A0A669DPD8"/>
<dbReference type="Ensembl" id="ENSONIT00000092625.1">
    <property type="protein sequence ID" value="ENSONIP00000060710.1"/>
    <property type="gene ID" value="ENSONIG00000036837.1"/>
</dbReference>
<evidence type="ECO:0000256" key="7">
    <source>
        <dbReference type="ARBA" id="ARBA00023136"/>
    </source>
</evidence>
<dbReference type="SMART" id="SM00714">
    <property type="entry name" value="LITAF"/>
    <property type="match status" value="1"/>
</dbReference>
<keyword evidence="11" id="KW-1185">Reference proteome</keyword>
<dbReference type="PANTHER" id="PTHR23292">
    <property type="entry name" value="LIPOPOLYSACCHARIDE-INDUCED TUMOR NECROSIS FACTOR-ALPHA FACTOR"/>
    <property type="match status" value="1"/>
</dbReference>
<organism evidence="10 11">
    <name type="scientific">Oreochromis niloticus</name>
    <name type="common">Nile tilapia</name>
    <name type="synonym">Tilapia nilotica</name>
    <dbReference type="NCBI Taxonomy" id="8128"/>
    <lineage>
        <taxon>Eukaryota</taxon>
        <taxon>Metazoa</taxon>
        <taxon>Chordata</taxon>
        <taxon>Craniata</taxon>
        <taxon>Vertebrata</taxon>
        <taxon>Euteleostomi</taxon>
        <taxon>Actinopterygii</taxon>
        <taxon>Neopterygii</taxon>
        <taxon>Teleostei</taxon>
        <taxon>Neoteleostei</taxon>
        <taxon>Acanthomorphata</taxon>
        <taxon>Ovalentaria</taxon>
        <taxon>Cichlomorphae</taxon>
        <taxon>Cichliformes</taxon>
        <taxon>Cichlidae</taxon>
        <taxon>African cichlids</taxon>
        <taxon>Pseudocrenilabrinae</taxon>
        <taxon>Oreochromini</taxon>
        <taxon>Oreochromis</taxon>
    </lineage>
</organism>
<keyword evidence="7 8" id="KW-0472">Membrane</keyword>
<dbReference type="PANTHER" id="PTHR23292:SF45">
    <property type="entry name" value="LIPOPOLYSACCHARIDE-INDUCED TUMOR NECROSIS FACTOR-ALPHA FACTOR HOMOLOG"/>
    <property type="match status" value="1"/>
</dbReference>
<evidence type="ECO:0000256" key="3">
    <source>
        <dbReference type="ARBA" id="ARBA00004630"/>
    </source>
</evidence>
<sequence>MEKGIQIPAPPYPGPPLDYNAGVSQQGYQQSVQPVVQPIVQPIVQPVVQPIVQPVIQPVVQPINLPKCIPGQMACPYCHTNVVTKIEYKIGPYTWMVCGLLAVFMCWPFCFIPFCVNDCKDVEHSCPSCNGIIHVHRRM</sequence>
<dbReference type="GeneTree" id="ENSGT01030000234810"/>
<protein>
    <recommendedName>
        <fullName evidence="9">LITAF domain-containing protein</fullName>
    </recommendedName>
</protein>
<dbReference type="InParanoid" id="A0A669DPD8"/>
<dbReference type="InterPro" id="IPR037519">
    <property type="entry name" value="LITAF_fam"/>
</dbReference>
<evidence type="ECO:0000313" key="10">
    <source>
        <dbReference type="Ensembl" id="ENSONIP00000060710.1"/>
    </source>
</evidence>
<name>A0A669DPD8_ORENI</name>
<feature type="transmembrane region" description="Helical" evidence="8">
    <location>
        <begin position="93"/>
        <end position="114"/>
    </location>
</feature>
<evidence type="ECO:0000256" key="8">
    <source>
        <dbReference type="SAM" id="Phobius"/>
    </source>
</evidence>
<dbReference type="PROSITE" id="PS51837">
    <property type="entry name" value="LITAF"/>
    <property type="match status" value="1"/>
</dbReference>
<evidence type="ECO:0000259" key="9">
    <source>
        <dbReference type="PROSITE" id="PS51837"/>
    </source>
</evidence>
<dbReference type="GO" id="GO:0008270">
    <property type="term" value="F:zinc ion binding"/>
    <property type="evidence" value="ECO:0007669"/>
    <property type="project" value="TreeGrafter"/>
</dbReference>